<name>A0ABW2LC05_9BACT</name>
<dbReference type="Proteomes" id="UP001596472">
    <property type="component" value="Unassembled WGS sequence"/>
</dbReference>
<evidence type="ECO:0000313" key="2">
    <source>
        <dbReference type="Proteomes" id="UP001596472"/>
    </source>
</evidence>
<accession>A0ABW2LC05</accession>
<keyword evidence="2" id="KW-1185">Reference proteome</keyword>
<dbReference type="RefSeq" id="WP_379714802.1">
    <property type="nucleotide sequence ID" value="NZ_JBHTBS010000010.1"/>
</dbReference>
<sequence length="303" mass="33104">MKLIEPHFSAGFVPSLEVLPFLGWATGRGVKPQSCPGYGNLVRSLLTGDLQMGLLPWELFVTELLSLPGQTRNWKVPVVLKACPMELALSRSAWKQVTASKRRARPAGSLQLSFGVEARHSFTKQQILSWIDGLKMSSMGAPVFKVLPMHLMIKALSLGEVDGVLAPSPWGLQAELDGVGKVDPDFNVGEHAQHLVLVCSEEVSGPLRELPGNLAAEIRAGRVLNSDSESFQWWSAKLAEGGSPGLSQELFELALRRYPIDQLPDEFGPDGQWFEEQLGSLVRRRSIAMEPASIAEIAKALAF</sequence>
<proteinExistence type="predicted"/>
<dbReference type="EMBL" id="JBHTBS010000010">
    <property type="protein sequence ID" value="MFC7338869.1"/>
    <property type="molecule type" value="Genomic_DNA"/>
</dbReference>
<dbReference type="Pfam" id="PF13379">
    <property type="entry name" value="NMT1_2"/>
    <property type="match status" value="1"/>
</dbReference>
<protein>
    <submittedName>
        <fullName evidence="1">ABC transporter substrate-binding protein</fullName>
    </submittedName>
</protein>
<reference evidence="2" key="1">
    <citation type="journal article" date="2019" name="Int. J. Syst. Evol. Microbiol.">
        <title>The Global Catalogue of Microorganisms (GCM) 10K type strain sequencing project: providing services to taxonomists for standard genome sequencing and annotation.</title>
        <authorList>
            <consortium name="The Broad Institute Genomics Platform"/>
            <consortium name="The Broad Institute Genome Sequencing Center for Infectious Disease"/>
            <person name="Wu L."/>
            <person name="Ma J."/>
        </authorList>
    </citation>
    <scope>NUCLEOTIDE SEQUENCE [LARGE SCALE GENOMIC DNA]</scope>
    <source>
        <strain evidence="2">CGMCC 4.1467</strain>
    </source>
</reference>
<comment type="caution">
    <text evidence="1">The sequence shown here is derived from an EMBL/GenBank/DDBJ whole genome shotgun (WGS) entry which is preliminary data.</text>
</comment>
<gene>
    <name evidence="1" type="ORF">ACFQY0_16860</name>
</gene>
<organism evidence="1 2">
    <name type="scientific">Haloferula chungangensis</name>
    <dbReference type="NCBI Taxonomy" id="1048331"/>
    <lineage>
        <taxon>Bacteria</taxon>
        <taxon>Pseudomonadati</taxon>
        <taxon>Verrucomicrobiota</taxon>
        <taxon>Verrucomicrobiia</taxon>
        <taxon>Verrucomicrobiales</taxon>
        <taxon>Verrucomicrobiaceae</taxon>
        <taxon>Haloferula</taxon>
    </lineage>
</organism>
<dbReference type="Gene3D" id="3.40.190.10">
    <property type="entry name" value="Periplasmic binding protein-like II"/>
    <property type="match status" value="1"/>
</dbReference>
<evidence type="ECO:0000313" key="1">
    <source>
        <dbReference type="EMBL" id="MFC7338869.1"/>
    </source>
</evidence>